<comment type="caution">
    <text evidence="1">The sequence shown here is derived from an EMBL/GenBank/DDBJ whole genome shotgun (WGS) entry which is preliminary data.</text>
</comment>
<gene>
    <name evidence="1" type="ORF">S03H2_24591</name>
</gene>
<proteinExistence type="predicted"/>
<protein>
    <submittedName>
        <fullName evidence="1">Uncharacterized protein</fullName>
    </submittedName>
</protein>
<accession>X1F4M4</accession>
<dbReference type="EMBL" id="BARU01013703">
    <property type="protein sequence ID" value="GAH39897.1"/>
    <property type="molecule type" value="Genomic_DNA"/>
</dbReference>
<name>X1F4M4_9ZZZZ</name>
<organism evidence="1">
    <name type="scientific">marine sediment metagenome</name>
    <dbReference type="NCBI Taxonomy" id="412755"/>
    <lineage>
        <taxon>unclassified sequences</taxon>
        <taxon>metagenomes</taxon>
        <taxon>ecological metagenomes</taxon>
    </lineage>
</organism>
<dbReference type="AlphaFoldDB" id="X1F4M4"/>
<reference evidence="1" key="1">
    <citation type="journal article" date="2014" name="Front. Microbiol.">
        <title>High frequency of phylogenetically diverse reductive dehalogenase-homologous genes in deep subseafloor sedimentary metagenomes.</title>
        <authorList>
            <person name="Kawai M."/>
            <person name="Futagami T."/>
            <person name="Toyoda A."/>
            <person name="Takaki Y."/>
            <person name="Nishi S."/>
            <person name="Hori S."/>
            <person name="Arai W."/>
            <person name="Tsubouchi T."/>
            <person name="Morono Y."/>
            <person name="Uchiyama I."/>
            <person name="Ito T."/>
            <person name="Fujiyama A."/>
            <person name="Inagaki F."/>
            <person name="Takami H."/>
        </authorList>
    </citation>
    <scope>NUCLEOTIDE SEQUENCE</scope>
    <source>
        <strain evidence="1">Expedition CK06-06</strain>
    </source>
</reference>
<feature type="non-terminal residue" evidence="1">
    <location>
        <position position="120"/>
    </location>
</feature>
<sequence>MAVFQKIIDTAKETQKTLDATQKLIDSMVSMIDSIKKACDLPKKIRNTIAIVEGNVAAVRRLLRRMSSHPVMKALNIQMISLVRMLRVLRRSLSRLNLKCIALKVILGKIAAKLKSINSE</sequence>
<evidence type="ECO:0000313" key="1">
    <source>
        <dbReference type="EMBL" id="GAH39897.1"/>
    </source>
</evidence>